<dbReference type="Ensembl" id="ENSCCNT00000003385.1">
    <property type="protein sequence ID" value="ENSCCNP00000002537.1"/>
    <property type="gene ID" value="ENSCCNG00000002775.1"/>
</dbReference>
<organism evidence="2">
    <name type="scientific">Castor canadensis</name>
    <name type="common">American beaver</name>
    <dbReference type="NCBI Taxonomy" id="51338"/>
    <lineage>
        <taxon>Eukaryota</taxon>
        <taxon>Metazoa</taxon>
        <taxon>Chordata</taxon>
        <taxon>Craniata</taxon>
        <taxon>Vertebrata</taxon>
        <taxon>Euteleostomi</taxon>
        <taxon>Mammalia</taxon>
        <taxon>Eutheria</taxon>
        <taxon>Euarchontoglires</taxon>
        <taxon>Glires</taxon>
        <taxon>Rodentia</taxon>
        <taxon>Castorimorpha</taxon>
        <taxon>Castoridae</taxon>
        <taxon>Castor</taxon>
    </lineage>
</organism>
<dbReference type="PANTHER" id="PTHR31635">
    <property type="entry name" value="REVERSE TRANSCRIPTASE DOMAIN-CONTAINING PROTEIN-RELATED"/>
    <property type="match status" value="1"/>
</dbReference>
<sequence length="165" mass="19215">MRHGCLLSPLLFITVLEFLARAIRQEQEIKGVQIEKEEAKLSLFADDRMLYLQDPRNTTRNLDIINTFRLKAAEASSLPPSVVLDAKEITTQIQRQILQNQRSAPEMERQRAVYHLATRLVQIARNSQLDPDRLRVYLKNLKKKYEEDFPRAEQGAEQVPEKTEE</sequence>
<dbReference type="PANTHER" id="PTHR31635:SF196">
    <property type="entry name" value="REVERSE TRANSCRIPTASE DOMAIN-CONTAINING PROTEIN-RELATED"/>
    <property type="match status" value="1"/>
</dbReference>
<dbReference type="AlphaFoldDB" id="A0A8C0ZM64"/>
<evidence type="ECO:0000256" key="1">
    <source>
        <dbReference type="SAM" id="SignalP"/>
    </source>
</evidence>
<name>A0A8C0ZM64_CASCN</name>
<reference evidence="2" key="1">
    <citation type="submission" date="2023-09" db="UniProtKB">
        <authorList>
            <consortium name="Ensembl"/>
        </authorList>
    </citation>
    <scope>IDENTIFICATION</scope>
</reference>
<accession>A0A8C0ZM64</accession>
<feature type="chain" id="PRO_5034007367" evidence="1">
    <location>
        <begin position="23"/>
        <end position="165"/>
    </location>
</feature>
<feature type="signal peptide" evidence="1">
    <location>
        <begin position="1"/>
        <end position="22"/>
    </location>
</feature>
<evidence type="ECO:0000313" key="2">
    <source>
        <dbReference type="Ensembl" id="ENSCCNP00000002537.1"/>
    </source>
</evidence>
<proteinExistence type="predicted"/>
<keyword evidence="1" id="KW-0732">Signal</keyword>
<protein>
    <submittedName>
        <fullName evidence="2">Uncharacterized protein</fullName>
    </submittedName>
</protein>